<feature type="region of interest" description="Disordered" evidence="3">
    <location>
        <begin position="153"/>
        <end position="204"/>
    </location>
</feature>
<dbReference type="Gene3D" id="3.30.1120.90">
    <property type="entry name" value="Nucleosome assembly protein"/>
    <property type="match status" value="1"/>
</dbReference>
<dbReference type="GO" id="GO:0005634">
    <property type="term" value="C:nucleus"/>
    <property type="evidence" value="ECO:0007669"/>
    <property type="project" value="InterPro"/>
</dbReference>
<dbReference type="AlphaFoldDB" id="A0A8H3CMN3"/>
<evidence type="ECO:0000256" key="3">
    <source>
        <dbReference type="SAM" id="MobiDB-lite"/>
    </source>
</evidence>
<gene>
    <name evidence="4" type="ORF">RDB_LOCUS93312</name>
</gene>
<feature type="region of interest" description="Disordered" evidence="3">
    <location>
        <begin position="401"/>
        <end position="449"/>
    </location>
</feature>
<evidence type="ECO:0000256" key="2">
    <source>
        <dbReference type="RuleBase" id="RU003876"/>
    </source>
</evidence>
<protein>
    <recommendedName>
        <fullName evidence="6">Nucleosome assembly protein</fullName>
    </recommendedName>
</protein>
<evidence type="ECO:0000256" key="1">
    <source>
        <dbReference type="ARBA" id="ARBA00009947"/>
    </source>
</evidence>
<dbReference type="InterPro" id="IPR037231">
    <property type="entry name" value="NAP-like_sf"/>
</dbReference>
<feature type="compositionally biased region" description="Acidic residues" evidence="3">
    <location>
        <begin position="406"/>
        <end position="423"/>
    </location>
</feature>
<name>A0A8H3CMN3_9AGAM</name>
<comment type="caution">
    <text evidence="4">The sequence shown here is derived from an EMBL/GenBank/DDBJ whole genome shotgun (WGS) entry which is preliminary data.</text>
</comment>
<dbReference type="PANTHER" id="PTHR11875">
    <property type="entry name" value="TESTIS-SPECIFIC Y-ENCODED PROTEIN"/>
    <property type="match status" value="1"/>
</dbReference>
<comment type="similarity">
    <text evidence="1 2">Belongs to the nucleosome assembly protein (NAP) family.</text>
</comment>
<dbReference type="Proteomes" id="UP000663853">
    <property type="component" value="Unassembled WGS sequence"/>
</dbReference>
<dbReference type="Gene3D" id="1.20.5.1500">
    <property type="match status" value="1"/>
</dbReference>
<dbReference type="EMBL" id="CAJMXA010002582">
    <property type="protein sequence ID" value="CAE6484206.1"/>
    <property type="molecule type" value="Genomic_DNA"/>
</dbReference>
<proteinExistence type="inferred from homology"/>
<evidence type="ECO:0008006" key="6">
    <source>
        <dbReference type="Google" id="ProtNLM"/>
    </source>
</evidence>
<dbReference type="GO" id="GO:0006334">
    <property type="term" value="P:nucleosome assembly"/>
    <property type="evidence" value="ECO:0007669"/>
    <property type="project" value="InterPro"/>
</dbReference>
<dbReference type="Pfam" id="PF00956">
    <property type="entry name" value="NAP"/>
    <property type="match status" value="1"/>
</dbReference>
<reference evidence="4" key="1">
    <citation type="submission" date="2021-01" db="EMBL/GenBank/DDBJ databases">
        <authorList>
            <person name="Kaushik A."/>
        </authorList>
    </citation>
    <scope>NUCLEOTIDE SEQUENCE</scope>
    <source>
        <strain evidence="4">AG6-10EEA</strain>
    </source>
</reference>
<sequence length="449" mass="50367">MSNSGARDIAGAGSTPQGKTAPTPVNTPLNTAPISQGLSRPTVPDTIDEDVDMDDDVEEGAADPTAQAIYNLVSGRLAGLVGRSSGYVESLPPSVKRRVEGLKGVQDKQTELEAQLKREMFELEKKARICYLALHAPLYERRRAILVGEAEPTDEEVAAGEAITAEDKEDEDEEDEELAKSLAKLTTKKRKGESEEAAEPETPTKGVPQFWLTALRNHTELQQLITERDEEALGYLTDVRLAYVEEPNLGYKLSFIFDENPFFEDKELYKTYYYQKELGYGGEYMYARAEGTKIKWKEDKDLTKNVEIKKQRNKNTNRTRLVRRTQAVPSFFDFFSPPVPPSPDAELVEAGLAVDGDELEEKELEELEEKLELDYQLGEDFKEKIIPRAVDFFTGKALRFEPSFSDVEDDSEDSDEDEDDSESDGGQPRRAPAPKKKGEAEKAEECKNQ</sequence>
<feature type="compositionally biased region" description="Acidic residues" evidence="3">
    <location>
        <begin position="167"/>
        <end position="177"/>
    </location>
</feature>
<accession>A0A8H3CMN3</accession>
<feature type="compositionally biased region" description="Polar residues" evidence="3">
    <location>
        <begin position="14"/>
        <end position="39"/>
    </location>
</feature>
<feature type="compositionally biased region" description="Basic and acidic residues" evidence="3">
    <location>
        <begin position="436"/>
        <end position="449"/>
    </location>
</feature>
<dbReference type="InterPro" id="IPR002164">
    <property type="entry name" value="NAP_family"/>
</dbReference>
<feature type="region of interest" description="Disordered" evidence="3">
    <location>
        <begin position="1"/>
        <end position="50"/>
    </location>
</feature>
<evidence type="ECO:0000313" key="4">
    <source>
        <dbReference type="EMBL" id="CAE6484206.1"/>
    </source>
</evidence>
<dbReference type="SUPFAM" id="SSF143113">
    <property type="entry name" value="NAP-like"/>
    <property type="match status" value="1"/>
</dbReference>
<evidence type="ECO:0000313" key="5">
    <source>
        <dbReference type="Proteomes" id="UP000663853"/>
    </source>
</evidence>
<organism evidence="4 5">
    <name type="scientific">Rhizoctonia solani</name>
    <dbReference type="NCBI Taxonomy" id="456999"/>
    <lineage>
        <taxon>Eukaryota</taxon>
        <taxon>Fungi</taxon>
        <taxon>Dikarya</taxon>
        <taxon>Basidiomycota</taxon>
        <taxon>Agaricomycotina</taxon>
        <taxon>Agaricomycetes</taxon>
        <taxon>Cantharellales</taxon>
        <taxon>Ceratobasidiaceae</taxon>
        <taxon>Rhizoctonia</taxon>
    </lineage>
</organism>